<reference evidence="1" key="1">
    <citation type="submission" date="2020-12" db="EMBL/GenBank/DDBJ databases">
        <authorList>
            <person name="Iha C."/>
        </authorList>
    </citation>
    <scope>NUCLEOTIDE SEQUENCE</scope>
</reference>
<proteinExistence type="predicted"/>
<dbReference type="AlphaFoldDB" id="A0A8S1IX20"/>
<sequence length="145" mass="15974">MLRQLYAQGFSDVYGDSSDQPATCFAAMQGDFSFVLYEEGYVLAARSHGGSQCPFSWGMLRLGQAGDALVLSSEPHEGLVDFSPGCYFETSAGDGVWDCKIVNYMRSPLEARSADRSLVVEMRSRLCGVVLRTQNRTEVLPITRL</sequence>
<dbReference type="Proteomes" id="UP000708148">
    <property type="component" value="Unassembled WGS sequence"/>
</dbReference>
<gene>
    <name evidence="1" type="ORF">OSTQU699_LOCUS5100</name>
</gene>
<accession>A0A8S1IX20</accession>
<comment type="caution">
    <text evidence="1">The sequence shown here is derived from an EMBL/GenBank/DDBJ whole genome shotgun (WGS) entry which is preliminary data.</text>
</comment>
<protein>
    <submittedName>
        <fullName evidence="1">Uncharacterized protein</fullName>
    </submittedName>
</protein>
<dbReference type="SUPFAM" id="SSF56235">
    <property type="entry name" value="N-terminal nucleophile aminohydrolases (Ntn hydrolases)"/>
    <property type="match status" value="1"/>
</dbReference>
<evidence type="ECO:0000313" key="2">
    <source>
        <dbReference type="Proteomes" id="UP000708148"/>
    </source>
</evidence>
<name>A0A8S1IX20_9CHLO</name>
<dbReference type="InterPro" id="IPR029055">
    <property type="entry name" value="Ntn_hydrolases_N"/>
</dbReference>
<evidence type="ECO:0000313" key="1">
    <source>
        <dbReference type="EMBL" id="CAD7699741.1"/>
    </source>
</evidence>
<dbReference type="EMBL" id="CAJHUC010001103">
    <property type="protein sequence ID" value="CAD7699741.1"/>
    <property type="molecule type" value="Genomic_DNA"/>
</dbReference>
<organism evidence="1 2">
    <name type="scientific">Ostreobium quekettii</name>
    <dbReference type="NCBI Taxonomy" id="121088"/>
    <lineage>
        <taxon>Eukaryota</taxon>
        <taxon>Viridiplantae</taxon>
        <taxon>Chlorophyta</taxon>
        <taxon>core chlorophytes</taxon>
        <taxon>Ulvophyceae</taxon>
        <taxon>TCBD clade</taxon>
        <taxon>Bryopsidales</taxon>
        <taxon>Ostreobineae</taxon>
        <taxon>Ostreobiaceae</taxon>
        <taxon>Ostreobium</taxon>
    </lineage>
</organism>
<keyword evidence="2" id="KW-1185">Reference proteome</keyword>